<evidence type="ECO:0000256" key="8">
    <source>
        <dbReference type="ARBA" id="ARBA00022837"/>
    </source>
</evidence>
<dbReference type="STRING" id="31964.CMS2234"/>
<dbReference type="HOGENOM" id="CLU_044863_3_1_11"/>
<organism evidence="11 12">
    <name type="scientific">Clavibacter sepedonicus</name>
    <name type="common">Clavibacter michiganensis subsp. sepedonicus</name>
    <dbReference type="NCBI Taxonomy" id="31964"/>
    <lineage>
        <taxon>Bacteria</taxon>
        <taxon>Bacillati</taxon>
        <taxon>Actinomycetota</taxon>
        <taxon>Actinomycetes</taxon>
        <taxon>Micrococcales</taxon>
        <taxon>Microbacteriaceae</taxon>
        <taxon>Clavibacter</taxon>
    </lineage>
</organism>
<dbReference type="Gene3D" id="2.160.20.10">
    <property type="entry name" value="Single-stranded right-handed beta-helix, Pectin lyase-like"/>
    <property type="match status" value="1"/>
</dbReference>
<dbReference type="Pfam" id="PF03211">
    <property type="entry name" value="Pectate_lyase"/>
    <property type="match status" value="1"/>
</dbReference>
<accession>B0RG35</accession>
<evidence type="ECO:0000256" key="4">
    <source>
        <dbReference type="ARBA" id="ARBA00006463"/>
    </source>
</evidence>
<keyword evidence="7" id="KW-0732">Signal</keyword>
<evidence type="ECO:0000256" key="6">
    <source>
        <dbReference type="ARBA" id="ARBA00022525"/>
    </source>
</evidence>
<dbReference type="AlphaFoldDB" id="B0RG35"/>
<dbReference type="OrthoDB" id="4298856at2"/>
<proteinExistence type="inferred from homology"/>
<comment type="catalytic activity">
    <reaction evidence="1 10">
        <text>Eliminative cleavage of (1-&gt;4)-alpha-D-galacturonan to give oligosaccharides with 4-deoxy-alpha-D-galact-4-enuronosyl groups at their non-reducing ends.</text>
        <dbReference type="EC" id="4.2.2.2"/>
    </reaction>
</comment>
<evidence type="ECO:0000256" key="2">
    <source>
        <dbReference type="ARBA" id="ARBA00001913"/>
    </source>
</evidence>
<sequence length="287" mass="29605">MPPPFPASARLQATRPFRGRLGAVAAVTAVALLALGLSLPQTAPAQAAGLPARGSSISDMPAFPTPTHVAPAQSMPFLVKAGQTVDFHNQELNASTNGHGEFQEPVVLIEPGGIAENLIIGPLAGDGIHCQASCTLINIWWPHVGEDAVTLLDGSPASSVVTIRGGAVAHAYDKVVQLDGAGTARFSDFAASDIGTLARSCGNCPNQYTRHIVISNVFITGGKYKVAGVNQNFGDTATLDHVTIHGVHMQVCDRTIGGRGTAAKPVPGAGGPFPPYCVFDPGTILYS</sequence>
<dbReference type="PANTHER" id="PTHR33407">
    <property type="entry name" value="PECTATE LYASE F-RELATED"/>
    <property type="match status" value="1"/>
</dbReference>
<evidence type="ECO:0000313" key="11">
    <source>
        <dbReference type="EMBL" id="CAQ02326.1"/>
    </source>
</evidence>
<evidence type="ECO:0000256" key="5">
    <source>
        <dbReference type="ARBA" id="ARBA00012272"/>
    </source>
</evidence>
<keyword evidence="8 10" id="KW-0106">Calcium</keyword>
<dbReference type="SUPFAM" id="SSF51126">
    <property type="entry name" value="Pectin lyase-like"/>
    <property type="match status" value="1"/>
</dbReference>
<keyword evidence="9 10" id="KW-0456">Lyase</keyword>
<reference evidence="11 12" key="1">
    <citation type="journal article" date="2008" name="J. Bacteriol.">
        <title>Genome of the actinomycete plant pathogen Clavibacter michiganensis subsp. sepedonicus suggests recent niche adaptation.</title>
        <authorList>
            <person name="Bentley S.D."/>
            <person name="Corton C."/>
            <person name="Brown S.E."/>
            <person name="Barron A."/>
            <person name="Clark L."/>
            <person name="Doggett J."/>
            <person name="Harris B."/>
            <person name="Ormond D."/>
            <person name="Quail M.A."/>
            <person name="May G."/>
            <person name="Francis D."/>
            <person name="Knudson D."/>
            <person name="Parkhill J."/>
            <person name="Ishimaru C.A."/>
        </authorList>
    </citation>
    <scope>NUCLEOTIDE SEQUENCE [LARGE SCALE GENOMIC DNA]</scope>
    <source>
        <strain evidence="12">ATCC 33113 / DSM 20744 / JCM 9667 / LMG 2889 / ICMP 2535 / C-1</strain>
    </source>
</reference>
<dbReference type="InterPro" id="IPR012334">
    <property type="entry name" value="Pectin_lyas_fold"/>
</dbReference>
<comment type="cofactor">
    <cofactor evidence="2 10">
        <name>Ca(2+)</name>
        <dbReference type="ChEBI" id="CHEBI:29108"/>
    </cofactor>
</comment>
<dbReference type="eggNOG" id="COG5297">
    <property type="taxonomic scope" value="Bacteria"/>
</dbReference>
<dbReference type="EMBL" id="AM849034">
    <property type="protein sequence ID" value="CAQ02326.1"/>
    <property type="molecule type" value="Genomic_DNA"/>
</dbReference>
<dbReference type="RefSeq" id="WP_012299532.1">
    <property type="nucleotide sequence ID" value="NZ_JBPFSS010000016.1"/>
</dbReference>
<dbReference type="EC" id="4.2.2.2" evidence="5 10"/>
<evidence type="ECO:0000256" key="10">
    <source>
        <dbReference type="RuleBase" id="RU367009"/>
    </source>
</evidence>
<name>B0RG35_CLASE</name>
<dbReference type="InterPro" id="IPR011050">
    <property type="entry name" value="Pectin_lyase_fold/virulence"/>
</dbReference>
<keyword evidence="12" id="KW-1185">Reference proteome</keyword>
<dbReference type="GO" id="GO:0045490">
    <property type="term" value="P:pectin catabolic process"/>
    <property type="evidence" value="ECO:0007669"/>
    <property type="project" value="TreeGrafter"/>
</dbReference>
<protein>
    <recommendedName>
        <fullName evidence="5 10">Pectate lyase</fullName>
        <ecNumber evidence="5 10">4.2.2.2</ecNumber>
    </recommendedName>
</protein>
<dbReference type="CAZy" id="PL3">
    <property type="family name" value="Polysaccharide Lyase Family 3"/>
</dbReference>
<comment type="function">
    <text evidence="10">Catalyzes the depolymerization of both polygalacturonate and pectins of methyl esterification degree from 22 to 89%, with an endo mode of action. In contrast to the majority of pectate lyases, displays high activity on highly methylated pectins.</text>
</comment>
<comment type="similarity">
    <text evidence="4 10">Belongs to the polysaccharide lyase 3 family.</text>
</comment>
<evidence type="ECO:0000313" key="12">
    <source>
        <dbReference type="Proteomes" id="UP000001318"/>
    </source>
</evidence>
<dbReference type="GO" id="GO:0005576">
    <property type="term" value="C:extracellular region"/>
    <property type="evidence" value="ECO:0007669"/>
    <property type="project" value="UniProtKB-SubCell"/>
</dbReference>
<keyword evidence="6 10" id="KW-0964">Secreted</keyword>
<dbReference type="PANTHER" id="PTHR33407:SF9">
    <property type="entry name" value="PECTATE LYASE F-RELATED"/>
    <property type="match status" value="1"/>
</dbReference>
<evidence type="ECO:0000256" key="3">
    <source>
        <dbReference type="ARBA" id="ARBA00004613"/>
    </source>
</evidence>
<comment type="subcellular location">
    <subcellularLocation>
        <location evidence="3 10">Secreted</location>
    </subcellularLocation>
</comment>
<dbReference type="GO" id="GO:0030570">
    <property type="term" value="F:pectate lyase activity"/>
    <property type="evidence" value="ECO:0007669"/>
    <property type="project" value="UniProtKB-UniRule"/>
</dbReference>
<evidence type="ECO:0000256" key="7">
    <source>
        <dbReference type="ARBA" id="ARBA00022729"/>
    </source>
</evidence>
<dbReference type="Proteomes" id="UP000001318">
    <property type="component" value="Chromosome"/>
</dbReference>
<evidence type="ECO:0000256" key="9">
    <source>
        <dbReference type="ARBA" id="ARBA00023239"/>
    </source>
</evidence>
<evidence type="ECO:0000256" key="1">
    <source>
        <dbReference type="ARBA" id="ARBA00000695"/>
    </source>
</evidence>
<dbReference type="KEGG" id="cms:CMS2234"/>
<gene>
    <name evidence="11" type="ordered locus">CMS2234</name>
</gene>
<dbReference type="InterPro" id="IPR004898">
    <property type="entry name" value="Pectate_lyase_PlyH/PlyE-like"/>
</dbReference>